<dbReference type="PATRIC" id="fig|454.4.peg.1223"/>
<dbReference type="Pfam" id="PF01904">
    <property type="entry name" value="DUF72"/>
    <property type="match status" value="1"/>
</dbReference>
<dbReference type="InterPro" id="IPR002763">
    <property type="entry name" value="DUF72"/>
</dbReference>
<keyword evidence="2" id="KW-1185">Reference proteome</keyword>
<dbReference type="RefSeq" id="WP_058501491.1">
    <property type="nucleotide sequence ID" value="NZ_CAAAJA010000001.1"/>
</dbReference>
<dbReference type="AlphaFoldDB" id="A0A0W0W404"/>
<accession>A0A0W0W404</accession>
<dbReference type="InterPro" id="IPR036520">
    <property type="entry name" value="UPF0759_sf"/>
</dbReference>
<dbReference type="PANTHER" id="PTHR30348">
    <property type="entry name" value="UNCHARACTERIZED PROTEIN YECE"/>
    <property type="match status" value="1"/>
</dbReference>
<reference evidence="1 2" key="1">
    <citation type="submission" date="2015-11" db="EMBL/GenBank/DDBJ databases">
        <title>Genomic analysis of 38 Legionella species identifies large and diverse effector repertoires.</title>
        <authorList>
            <person name="Burstein D."/>
            <person name="Amaro F."/>
            <person name="Zusman T."/>
            <person name="Lifshitz Z."/>
            <person name="Cohen O."/>
            <person name="Gilbert J.A."/>
            <person name="Pupko T."/>
            <person name="Shuman H.A."/>
            <person name="Segal G."/>
        </authorList>
    </citation>
    <scope>NUCLEOTIDE SEQUENCE [LARGE SCALE GENOMIC DNA]</scope>
    <source>
        <strain evidence="1 2">Bercovier 4</strain>
    </source>
</reference>
<evidence type="ECO:0000313" key="1">
    <source>
        <dbReference type="EMBL" id="KTD26926.1"/>
    </source>
</evidence>
<protein>
    <recommendedName>
        <fullName evidence="3">DUF72 domain-containing protein</fullName>
    </recommendedName>
</protein>
<evidence type="ECO:0000313" key="2">
    <source>
        <dbReference type="Proteomes" id="UP000054761"/>
    </source>
</evidence>
<organism evidence="1 2">
    <name type="scientific">Legionella israelensis</name>
    <dbReference type="NCBI Taxonomy" id="454"/>
    <lineage>
        <taxon>Bacteria</taxon>
        <taxon>Pseudomonadati</taxon>
        <taxon>Pseudomonadota</taxon>
        <taxon>Gammaproteobacteria</taxon>
        <taxon>Legionellales</taxon>
        <taxon>Legionellaceae</taxon>
        <taxon>Legionella</taxon>
    </lineage>
</organism>
<dbReference type="SUPFAM" id="SSF117396">
    <property type="entry name" value="TM1631-like"/>
    <property type="match status" value="1"/>
</dbReference>
<name>A0A0W0W404_9GAMM</name>
<dbReference type="PANTHER" id="PTHR30348:SF4">
    <property type="entry name" value="DUF72 DOMAIN-CONTAINING PROTEIN"/>
    <property type="match status" value="1"/>
</dbReference>
<dbReference type="OrthoDB" id="9780310at2"/>
<sequence length="248" mass="29215">MADKGNHIYIGTSGWSFDSWIGSFYPKDIKNNDRLSHYAETFSTVELNNSFYQLPSKKSIQHWLKATSDDFIFSCKASRYITHMKKLNDAKPDVDHLFESLEHFGEQLGPVLFQLPPNWYMDIERLAKFVRTLPKDHRYTFEFRDKSWLCEQVYDLLEKYDIALCFYDFKGYQSPEVITSDFIYVRLHGPTEQAYEGAYDGRTLAGYAQKFIRWQKEGKSVFCYFDNDQKANAPKDAVKLMDSLERQK</sequence>
<dbReference type="EMBL" id="LNYH01000052">
    <property type="protein sequence ID" value="KTD26926.1"/>
    <property type="molecule type" value="Genomic_DNA"/>
</dbReference>
<dbReference type="Gene3D" id="3.20.20.410">
    <property type="entry name" value="Protein of unknown function UPF0759"/>
    <property type="match status" value="1"/>
</dbReference>
<comment type="caution">
    <text evidence="1">The sequence shown here is derived from an EMBL/GenBank/DDBJ whole genome shotgun (WGS) entry which is preliminary data.</text>
</comment>
<dbReference type="Proteomes" id="UP000054761">
    <property type="component" value="Unassembled WGS sequence"/>
</dbReference>
<evidence type="ECO:0008006" key="3">
    <source>
        <dbReference type="Google" id="ProtNLM"/>
    </source>
</evidence>
<dbReference type="STRING" id="454.Lisr_1137"/>
<gene>
    <name evidence="1" type="ORF">Lisr_1137</name>
</gene>
<proteinExistence type="predicted"/>